<feature type="transmembrane region" description="Helical" evidence="2">
    <location>
        <begin position="7"/>
        <end position="29"/>
    </location>
</feature>
<keyword evidence="2" id="KW-0472">Membrane</keyword>
<feature type="transmembrane region" description="Helical" evidence="2">
    <location>
        <begin position="67"/>
        <end position="87"/>
    </location>
</feature>
<proteinExistence type="inferred from homology"/>
<dbReference type="Pfam" id="PF02325">
    <property type="entry name" value="CCB3_YggT"/>
    <property type="match status" value="1"/>
</dbReference>
<dbReference type="EMBL" id="FUWX01000004">
    <property type="protein sequence ID" value="SJZ35570.1"/>
    <property type="molecule type" value="Genomic_DNA"/>
</dbReference>
<dbReference type="PANTHER" id="PTHR33219">
    <property type="entry name" value="YLMG HOMOLOG PROTEIN 2, CHLOROPLASTIC"/>
    <property type="match status" value="1"/>
</dbReference>
<comment type="similarity">
    <text evidence="1">Belongs to the YggT family.</text>
</comment>
<dbReference type="STRING" id="180163.SAMN02745174_00204"/>
<organism evidence="3 4">
    <name type="scientific">Cetobacterium ceti</name>
    <dbReference type="NCBI Taxonomy" id="180163"/>
    <lineage>
        <taxon>Bacteria</taxon>
        <taxon>Fusobacteriati</taxon>
        <taxon>Fusobacteriota</taxon>
        <taxon>Fusobacteriia</taxon>
        <taxon>Fusobacteriales</taxon>
        <taxon>Fusobacteriaceae</taxon>
        <taxon>Cetobacterium</taxon>
    </lineage>
</organism>
<dbReference type="Proteomes" id="UP000191153">
    <property type="component" value="Unassembled WGS sequence"/>
</dbReference>
<evidence type="ECO:0000313" key="3">
    <source>
        <dbReference type="EMBL" id="SJZ35570.1"/>
    </source>
</evidence>
<evidence type="ECO:0000256" key="2">
    <source>
        <dbReference type="SAM" id="Phobius"/>
    </source>
</evidence>
<keyword evidence="2" id="KW-0812">Transmembrane</keyword>
<protein>
    <submittedName>
        <fullName evidence="3">YggT family protein</fullName>
    </submittedName>
</protein>
<dbReference type="RefSeq" id="WP_078692752.1">
    <property type="nucleotide sequence ID" value="NZ_FUWX01000004.1"/>
</dbReference>
<reference evidence="3 4" key="1">
    <citation type="submission" date="2017-02" db="EMBL/GenBank/DDBJ databases">
        <authorList>
            <person name="Peterson S.W."/>
        </authorList>
    </citation>
    <scope>NUCLEOTIDE SEQUENCE [LARGE SCALE GENOMIC DNA]</scope>
    <source>
        <strain evidence="3 4">ATCC 700028</strain>
    </source>
</reference>
<name>A0A1T4JZF1_9FUSO</name>
<sequence>MYSIYGIINLIFQILNILIFIRIVLSWLAPMTRNEFTDVVYGITEPILRPFRVLIPIGAGRIDISPILAYLALKILRFVIFYLLSILF</sequence>
<evidence type="ECO:0000256" key="1">
    <source>
        <dbReference type="ARBA" id="ARBA00010894"/>
    </source>
</evidence>
<dbReference type="InterPro" id="IPR003425">
    <property type="entry name" value="CCB3/YggT"/>
</dbReference>
<accession>A0A1T4JZF1</accession>
<dbReference type="OrthoDB" id="283553at2"/>
<keyword evidence="4" id="KW-1185">Reference proteome</keyword>
<dbReference type="AlphaFoldDB" id="A0A1T4JZF1"/>
<evidence type="ECO:0000313" key="4">
    <source>
        <dbReference type="Proteomes" id="UP000191153"/>
    </source>
</evidence>
<gene>
    <name evidence="3" type="ORF">SAMN02745174_00204</name>
</gene>
<dbReference type="GO" id="GO:0016020">
    <property type="term" value="C:membrane"/>
    <property type="evidence" value="ECO:0007669"/>
    <property type="project" value="InterPro"/>
</dbReference>
<keyword evidence="2" id="KW-1133">Transmembrane helix</keyword>
<dbReference type="PANTHER" id="PTHR33219:SF14">
    <property type="entry name" value="PROTEIN COFACTOR ASSEMBLY OF COMPLEX C SUBUNIT B CCB3, CHLOROPLASTIC-RELATED"/>
    <property type="match status" value="1"/>
</dbReference>